<comment type="caution">
    <text evidence="2">The sequence shown here is derived from an EMBL/GenBank/DDBJ whole genome shotgun (WGS) entry which is preliminary data.</text>
</comment>
<feature type="compositionally biased region" description="Low complexity" evidence="1">
    <location>
        <begin position="186"/>
        <end position="202"/>
    </location>
</feature>
<name>A0A0C2EQW1_9PEZI</name>
<dbReference type="OrthoDB" id="3266505at2759"/>
<evidence type="ECO:0000256" key="1">
    <source>
        <dbReference type="SAM" id="MobiDB-lite"/>
    </source>
</evidence>
<proteinExistence type="predicted"/>
<sequence>MPCPQAIHAEAAQRPRSHASAVTARSSTASAPAAAPAPAPALTHPVVENSTAARFVSRLKEIQIQQPKPGVDLAPAYDGPSPPVYEYFTLNSDTSHAKCTFKLPPYPYAVFLARQFMIYVAHDWHWFRLRRFHERLVRVYTTPDAPDSKDRLWLCQLLVAFVLGASIGGHDPTSHVRRPGSASETPVQVSAVSSVASPMPPP</sequence>
<organism evidence="2 3">
    <name type="scientific">Sporothrix brasiliensis 5110</name>
    <dbReference type="NCBI Taxonomy" id="1398154"/>
    <lineage>
        <taxon>Eukaryota</taxon>
        <taxon>Fungi</taxon>
        <taxon>Dikarya</taxon>
        <taxon>Ascomycota</taxon>
        <taxon>Pezizomycotina</taxon>
        <taxon>Sordariomycetes</taxon>
        <taxon>Sordariomycetidae</taxon>
        <taxon>Ophiostomatales</taxon>
        <taxon>Ophiostomataceae</taxon>
        <taxon>Sporothrix</taxon>
    </lineage>
</organism>
<feature type="region of interest" description="Disordered" evidence="1">
    <location>
        <begin position="1"/>
        <end position="42"/>
    </location>
</feature>
<dbReference type="RefSeq" id="XP_040616729.1">
    <property type="nucleotide sequence ID" value="XM_040766049.1"/>
</dbReference>
<feature type="compositionally biased region" description="Low complexity" evidence="1">
    <location>
        <begin position="19"/>
        <end position="36"/>
    </location>
</feature>
<accession>A0A0C2EQW1</accession>
<feature type="region of interest" description="Disordered" evidence="1">
    <location>
        <begin position="173"/>
        <end position="202"/>
    </location>
</feature>
<dbReference type="AlphaFoldDB" id="A0A0C2EQW1"/>
<dbReference type="EMBL" id="AWTV01000009">
    <property type="protein sequence ID" value="KIH88719.1"/>
    <property type="molecule type" value="Genomic_DNA"/>
</dbReference>
<reference evidence="2 3" key="1">
    <citation type="journal article" date="2014" name="BMC Genomics">
        <title>Comparative genomics of the major fungal agents of human and animal Sporotrichosis: Sporothrix schenckii and Sporothrix brasiliensis.</title>
        <authorList>
            <person name="Teixeira M.M."/>
            <person name="de Almeida L.G."/>
            <person name="Kubitschek-Barreira P."/>
            <person name="Alves F.L."/>
            <person name="Kioshima E.S."/>
            <person name="Abadio A.K."/>
            <person name="Fernandes L."/>
            <person name="Derengowski L.S."/>
            <person name="Ferreira K.S."/>
            <person name="Souza R.C."/>
            <person name="Ruiz J.C."/>
            <person name="de Andrade N.C."/>
            <person name="Paes H.C."/>
            <person name="Nicola A.M."/>
            <person name="Albuquerque P."/>
            <person name="Gerber A.L."/>
            <person name="Martins V.P."/>
            <person name="Peconick L.D."/>
            <person name="Neto A.V."/>
            <person name="Chaucanez C.B."/>
            <person name="Silva P.A."/>
            <person name="Cunha O.L."/>
            <person name="de Oliveira F.F."/>
            <person name="dos Santos T.C."/>
            <person name="Barros A.L."/>
            <person name="Soares M.A."/>
            <person name="de Oliveira L.M."/>
            <person name="Marini M.M."/>
            <person name="Villalobos-Duno H."/>
            <person name="Cunha M.M."/>
            <person name="de Hoog S."/>
            <person name="da Silveira J.F."/>
            <person name="Henrissat B."/>
            <person name="Nino-Vega G.A."/>
            <person name="Cisalpino P.S."/>
            <person name="Mora-Montes H.M."/>
            <person name="Almeida S.R."/>
            <person name="Stajich J.E."/>
            <person name="Lopes-Bezerra L.M."/>
            <person name="Vasconcelos A.T."/>
            <person name="Felipe M.S."/>
        </authorList>
    </citation>
    <scope>NUCLEOTIDE SEQUENCE [LARGE SCALE GENOMIC DNA]</scope>
    <source>
        <strain evidence="2 3">5110</strain>
    </source>
</reference>
<dbReference type="VEuPathDB" id="FungiDB:SPBR_07795"/>
<dbReference type="GeneID" id="63680970"/>
<keyword evidence="3" id="KW-1185">Reference proteome</keyword>
<evidence type="ECO:0000313" key="3">
    <source>
        <dbReference type="Proteomes" id="UP000031575"/>
    </source>
</evidence>
<dbReference type="HOGENOM" id="CLU_1355433_0_0_1"/>
<evidence type="ECO:0000313" key="2">
    <source>
        <dbReference type="EMBL" id="KIH88719.1"/>
    </source>
</evidence>
<protein>
    <submittedName>
        <fullName evidence="2">Uncharacterized protein</fullName>
    </submittedName>
</protein>
<dbReference type="Proteomes" id="UP000031575">
    <property type="component" value="Unassembled WGS sequence"/>
</dbReference>
<gene>
    <name evidence="2" type="ORF">SPBR_07795</name>
</gene>